<dbReference type="RefSeq" id="WP_264137304.1">
    <property type="nucleotide sequence ID" value="NZ_JAOYOD010000001.1"/>
</dbReference>
<dbReference type="PANTHER" id="PTHR41729">
    <property type="entry name" value="GLUTAMYL-TRNA SYNTHETASE"/>
    <property type="match status" value="1"/>
</dbReference>
<name>A0ABT3CS84_9BACT</name>
<comment type="caution">
    <text evidence="1">The sequence shown here is derived from an EMBL/GenBank/DDBJ whole genome shotgun (WGS) entry which is preliminary data.</text>
</comment>
<proteinExistence type="predicted"/>
<dbReference type="InterPro" id="IPR025255">
    <property type="entry name" value="DUF4202"/>
</dbReference>
<organism evidence="1 2">
    <name type="scientific">Reichenbachiella ulvae</name>
    <dbReference type="NCBI Taxonomy" id="2980104"/>
    <lineage>
        <taxon>Bacteria</taxon>
        <taxon>Pseudomonadati</taxon>
        <taxon>Bacteroidota</taxon>
        <taxon>Cytophagia</taxon>
        <taxon>Cytophagales</taxon>
        <taxon>Reichenbachiellaceae</taxon>
        <taxon>Reichenbachiella</taxon>
    </lineage>
</organism>
<gene>
    <name evidence="1" type="ORF">N7U62_07520</name>
</gene>
<dbReference type="EMBL" id="JAOYOD010000001">
    <property type="protein sequence ID" value="MCV9386504.1"/>
    <property type="molecule type" value="Genomic_DNA"/>
</dbReference>
<dbReference type="PANTHER" id="PTHR41729:SF1">
    <property type="entry name" value="GLUTAMYL-TRNA SYNTHETASE"/>
    <property type="match status" value="1"/>
</dbReference>
<dbReference type="Proteomes" id="UP001300692">
    <property type="component" value="Unassembled WGS sequence"/>
</dbReference>
<accession>A0ABT3CS84</accession>
<evidence type="ECO:0000313" key="1">
    <source>
        <dbReference type="EMBL" id="MCV9386504.1"/>
    </source>
</evidence>
<keyword evidence="2" id="KW-1185">Reference proteome</keyword>
<dbReference type="Pfam" id="PF13875">
    <property type="entry name" value="DUF4202"/>
    <property type="match status" value="1"/>
</dbReference>
<reference evidence="1 2" key="1">
    <citation type="submission" date="2022-10" db="EMBL/GenBank/DDBJ databases">
        <title>Comparative genomics and taxonomic characterization of three novel marine species of genus Reichenbachiella exhibiting antioxidant and polysaccharide degradation activities.</title>
        <authorList>
            <person name="Muhammad N."/>
            <person name="Lee Y.-J."/>
            <person name="Ko J."/>
            <person name="Kim S.-G."/>
        </authorList>
    </citation>
    <scope>NUCLEOTIDE SEQUENCE [LARGE SCALE GENOMIC DNA]</scope>
    <source>
        <strain evidence="1 2">ABR2-5</strain>
    </source>
</reference>
<protein>
    <submittedName>
        <fullName evidence="1">DUF4202 domain-containing protein</fullName>
    </submittedName>
</protein>
<sequence>MNNKVDAVFEKIDKINAEDPNKEIVDGSEVPKEWIYGRRMTEMLTTYKENPSVELQIAARGQHIKRWHIPRSEYPMDRKGYLKWRTMLKIYHGELLSSLMEEEGFGSDSIAKVVELVNKKKLKTDQESKELEDVVCLVFLKFYFHDFAAQHPDEKVIDIVQKTWGKMTEKGHDLALKLNYDVGDLALIQKALS</sequence>
<evidence type="ECO:0000313" key="2">
    <source>
        <dbReference type="Proteomes" id="UP001300692"/>
    </source>
</evidence>